<accession>A0A4P7N3R7</accession>
<dbReference type="Proteomes" id="UP000294847">
    <property type="component" value="Chromosome 2"/>
</dbReference>
<sequence>MKEFYVQLSMYAVECVNTLLSLGDDDQIRTAGRVGLPRAKVTSSQTLLFRAPKVVNAKPPKATAS</sequence>
<gene>
    <name evidence="1" type="ORF">PoMZ_02010</name>
</gene>
<name>A0A4P7N3R7_PYROR</name>
<protein>
    <submittedName>
        <fullName evidence="1">Uncharacterized protein</fullName>
    </submittedName>
</protein>
<dbReference type="AlphaFoldDB" id="A0A4P7N3R7"/>
<evidence type="ECO:0000313" key="1">
    <source>
        <dbReference type="EMBL" id="QBZ57089.1"/>
    </source>
</evidence>
<organism evidence="1 2">
    <name type="scientific">Pyricularia oryzae</name>
    <name type="common">Rice blast fungus</name>
    <name type="synonym">Magnaporthe oryzae</name>
    <dbReference type="NCBI Taxonomy" id="318829"/>
    <lineage>
        <taxon>Eukaryota</taxon>
        <taxon>Fungi</taxon>
        <taxon>Dikarya</taxon>
        <taxon>Ascomycota</taxon>
        <taxon>Pezizomycotina</taxon>
        <taxon>Sordariomycetes</taxon>
        <taxon>Sordariomycetidae</taxon>
        <taxon>Magnaporthales</taxon>
        <taxon>Pyriculariaceae</taxon>
        <taxon>Pyricularia</taxon>
    </lineage>
</organism>
<proteinExistence type="predicted"/>
<reference evidence="1 2" key="1">
    <citation type="journal article" date="2019" name="Mol. Biol. Evol.">
        <title>Blast fungal genomes show frequent chromosomal changes, gene gains and losses, and effector gene turnover.</title>
        <authorList>
            <person name="Gomez Luciano L.B."/>
            <person name="Jason Tsai I."/>
            <person name="Chuma I."/>
            <person name="Tosa Y."/>
            <person name="Chen Y.H."/>
            <person name="Li J.Y."/>
            <person name="Li M.Y."/>
            <person name="Jade Lu M.Y."/>
            <person name="Nakayashiki H."/>
            <person name="Li W.H."/>
        </authorList>
    </citation>
    <scope>NUCLEOTIDE SEQUENCE [LARGE SCALE GENOMIC DNA]</scope>
    <source>
        <strain evidence="1">MZ5-1-6</strain>
    </source>
</reference>
<dbReference type="EMBL" id="CP034205">
    <property type="protein sequence ID" value="QBZ57089.1"/>
    <property type="molecule type" value="Genomic_DNA"/>
</dbReference>
<evidence type="ECO:0000313" key="2">
    <source>
        <dbReference type="Proteomes" id="UP000294847"/>
    </source>
</evidence>